<accession>W4VBK9</accession>
<proteinExistence type="predicted"/>
<dbReference type="Proteomes" id="UP000019109">
    <property type="component" value="Unassembled WGS sequence"/>
</dbReference>
<sequence>MSDSILEIKNLTVSFDGFKAVNELSTSVNKGDIHFLSDLTVPERPLCSMQYADVSNRRKEKSFLKA</sequence>
<keyword evidence="2" id="KW-1185">Reference proteome</keyword>
<comment type="caution">
    <text evidence="1">The sequence shown here is derived from an EMBL/GenBank/DDBJ whole genome shotgun (WGS) entry which is preliminary data.</text>
</comment>
<dbReference type="EMBL" id="BAVR01000077">
    <property type="protein sequence ID" value="GAE90566.1"/>
    <property type="molecule type" value="Genomic_DNA"/>
</dbReference>
<organism evidence="1 2">
    <name type="scientific">Acetivibrio straminisolvens JCM 21531</name>
    <dbReference type="NCBI Taxonomy" id="1294263"/>
    <lineage>
        <taxon>Bacteria</taxon>
        <taxon>Bacillati</taxon>
        <taxon>Bacillota</taxon>
        <taxon>Clostridia</taxon>
        <taxon>Eubacteriales</taxon>
        <taxon>Oscillospiraceae</taxon>
        <taxon>Acetivibrio</taxon>
    </lineage>
</organism>
<dbReference type="STRING" id="1294263.JCM21531_4189"/>
<evidence type="ECO:0000313" key="2">
    <source>
        <dbReference type="Proteomes" id="UP000019109"/>
    </source>
</evidence>
<gene>
    <name evidence="1" type="ORF">JCM21531_4189</name>
</gene>
<evidence type="ECO:0000313" key="1">
    <source>
        <dbReference type="EMBL" id="GAE90566.1"/>
    </source>
</evidence>
<dbReference type="AlphaFoldDB" id="W4VBK9"/>
<name>W4VBK9_9FIRM</name>
<reference evidence="1" key="1">
    <citation type="journal article" date="2014" name="Genome Announc.">
        <title>Draft Genome Sequence of Clostridium straminisolvens Strain JCM 21531T, Isolated from a Cellulose-Degrading Bacterial Community.</title>
        <authorList>
            <person name="Yuki M."/>
            <person name="Oshima K."/>
            <person name="Suda W."/>
            <person name="Sakamoto M."/>
            <person name="Kitamura K."/>
            <person name="Iida T."/>
            <person name="Hattori M."/>
            <person name="Ohkuma M."/>
        </authorList>
    </citation>
    <scope>NUCLEOTIDE SEQUENCE [LARGE SCALE GENOMIC DNA]</scope>
    <source>
        <strain evidence="1">JCM 21531</strain>
    </source>
</reference>
<protein>
    <submittedName>
        <fullName evidence="1">Urea ABC transporter</fullName>
    </submittedName>
</protein>